<gene>
    <name evidence="8" type="ORF">BAU28_19660</name>
</gene>
<feature type="transmembrane region" description="Helical" evidence="6">
    <location>
        <begin position="343"/>
        <end position="369"/>
    </location>
</feature>
<evidence type="ECO:0000313" key="9">
    <source>
        <dbReference type="Proteomes" id="UP000182788"/>
    </source>
</evidence>
<feature type="transmembrane region" description="Helical" evidence="6">
    <location>
        <begin position="284"/>
        <end position="300"/>
    </location>
</feature>
<dbReference type="InterPro" id="IPR020846">
    <property type="entry name" value="MFS_dom"/>
</dbReference>
<dbReference type="GeneID" id="87589852"/>
<dbReference type="SUPFAM" id="SSF103473">
    <property type="entry name" value="MFS general substrate transporter"/>
    <property type="match status" value="1"/>
</dbReference>
<dbReference type="InterPro" id="IPR050382">
    <property type="entry name" value="MFS_Na/Anion_cotransporter"/>
</dbReference>
<dbReference type="InterPro" id="IPR011701">
    <property type="entry name" value="MFS"/>
</dbReference>
<feature type="transmembrane region" description="Helical" evidence="6">
    <location>
        <begin position="106"/>
        <end position="126"/>
    </location>
</feature>
<dbReference type="Gene3D" id="1.20.1250.20">
    <property type="entry name" value="MFS general substrate transporter like domains"/>
    <property type="match status" value="2"/>
</dbReference>
<evidence type="ECO:0000256" key="6">
    <source>
        <dbReference type="SAM" id="Phobius"/>
    </source>
</evidence>
<keyword evidence="5 6" id="KW-0472">Membrane</keyword>
<evidence type="ECO:0000256" key="1">
    <source>
        <dbReference type="ARBA" id="ARBA00004651"/>
    </source>
</evidence>
<feature type="transmembrane region" description="Helical" evidence="6">
    <location>
        <begin position="375"/>
        <end position="395"/>
    </location>
</feature>
<feature type="transmembrane region" description="Helical" evidence="6">
    <location>
        <begin position="252"/>
        <end position="272"/>
    </location>
</feature>
<dbReference type="InterPro" id="IPR036259">
    <property type="entry name" value="MFS_trans_sf"/>
</dbReference>
<dbReference type="PANTHER" id="PTHR11662">
    <property type="entry name" value="SOLUTE CARRIER FAMILY 17"/>
    <property type="match status" value="1"/>
</dbReference>
<keyword evidence="4 6" id="KW-1133">Transmembrane helix</keyword>
<feature type="transmembrane region" description="Helical" evidence="6">
    <location>
        <begin position="138"/>
        <end position="162"/>
    </location>
</feature>
<proteinExistence type="predicted"/>
<dbReference type="GO" id="GO:0022857">
    <property type="term" value="F:transmembrane transporter activity"/>
    <property type="evidence" value="ECO:0007669"/>
    <property type="project" value="InterPro"/>
</dbReference>
<feature type="transmembrane region" description="Helical" evidence="6">
    <location>
        <begin position="12"/>
        <end position="31"/>
    </location>
</feature>
<comment type="subcellular location">
    <subcellularLocation>
        <location evidence="1">Cell membrane</location>
        <topology evidence="1">Multi-pass membrane protein</topology>
    </subcellularLocation>
</comment>
<dbReference type="CDD" id="cd17319">
    <property type="entry name" value="MFS_ExuT_GudP_like"/>
    <property type="match status" value="1"/>
</dbReference>
<dbReference type="RefSeq" id="WP_071717331.1">
    <property type="nucleotide sequence ID" value="NZ_CBCSHB010000018.1"/>
</dbReference>
<protein>
    <recommendedName>
        <fullName evidence="7">Major facilitator superfamily (MFS) profile domain-containing protein</fullName>
    </recommendedName>
</protein>
<keyword evidence="2" id="KW-0813">Transport</keyword>
<organism evidence="8 9">
    <name type="scientific">Bacillus paramycoides</name>
    <dbReference type="NCBI Taxonomy" id="2026194"/>
    <lineage>
        <taxon>Bacteria</taxon>
        <taxon>Bacillati</taxon>
        <taxon>Bacillota</taxon>
        <taxon>Bacilli</taxon>
        <taxon>Bacillales</taxon>
        <taxon>Bacillaceae</taxon>
        <taxon>Bacillus</taxon>
        <taxon>Bacillus cereus group</taxon>
    </lineage>
</organism>
<dbReference type="Pfam" id="PF07690">
    <property type="entry name" value="MFS_1"/>
    <property type="match status" value="1"/>
</dbReference>
<dbReference type="EMBL" id="MAOI01000004">
    <property type="protein sequence ID" value="OJD82598.1"/>
    <property type="molecule type" value="Genomic_DNA"/>
</dbReference>
<sequence>MNSYPDRKRKFIILGLLFVGMILSFFDRLAINVGIIPIEEEFQLNPSQTGLLISVFFFSYSIMQLLGGWLTDKFGARIMITISLISWSVFTMLTGFAWSFSSLLCIRFLFGLGEGPFHSAAILSIYETFPEKERGRANSFFMSAQSIGGVLGSVVAASLIVILGWRGMFISLGIPGFLIAFIFWLVLKPQDIKTIEKSNQKMNKVVLKELFKLDNTWKIVFTKFFASIVNWGLISWMPIYLVKEKGLDLVSAGGLIVIPYIASFIMFNLNGWLLDKYMIGTEKYLVITGSVLTAVFIILMSNATNIAFFITFFTLTAMSISFIGTTLLTIVLKYGPKEVIGSISGLVSFAGQVAGAISPAVIGLIISFFNGSYDAAFWLLVVSACLAAGVGFTLNNNNKTHSSRKQIKKAISN</sequence>
<evidence type="ECO:0000256" key="5">
    <source>
        <dbReference type="ARBA" id="ARBA00023136"/>
    </source>
</evidence>
<feature type="transmembrane region" description="Helical" evidence="6">
    <location>
        <begin position="51"/>
        <end position="71"/>
    </location>
</feature>
<evidence type="ECO:0000256" key="3">
    <source>
        <dbReference type="ARBA" id="ARBA00022692"/>
    </source>
</evidence>
<evidence type="ECO:0000256" key="4">
    <source>
        <dbReference type="ARBA" id="ARBA00022989"/>
    </source>
</evidence>
<evidence type="ECO:0000313" key="8">
    <source>
        <dbReference type="EMBL" id="OJD82598.1"/>
    </source>
</evidence>
<feature type="transmembrane region" description="Helical" evidence="6">
    <location>
        <begin position="220"/>
        <end position="240"/>
    </location>
</feature>
<name>A0A1J9UUR5_9BACI</name>
<evidence type="ECO:0000256" key="2">
    <source>
        <dbReference type="ARBA" id="ARBA00022448"/>
    </source>
</evidence>
<dbReference type="AlphaFoldDB" id="A0A1J9UUR5"/>
<feature type="transmembrane region" description="Helical" evidence="6">
    <location>
        <begin position="168"/>
        <end position="187"/>
    </location>
</feature>
<comment type="caution">
    <text evidence="8">The sequence shown here is derived from an EMBL/GenBank/DDBJ whole genome shotgun (WGS) entry which is preliminary data.</text>
</comment>
<evidence type="ECO:0000259" key="7">
    <source>
        <dbReference type="PROSITE" id="PS50850"/>
    </source>
</evidence>
<dbReference type="Proteomes" id="UP000182788">
    <property type="component" value="Unassembled WGS sequence"/>
</dbReference>
<feature type="domain" description="Major facilitator superfamily (MFS) profile" evidence="7">
    <location>
        <begin position="13"/>
        <end position="399"/>
    </location>
</feature>
<feature type="transmembrane region" description="Helical" evidence="6">
    <location>
        <begin position="78"/>
        <end position="100"/>
    </location>
</feature>
<accession>A0A1J9UUR5</accession>
<dbReference type="PROSITE" id="PS50850">
    <property type="entry name" value="MFS"/>
    <property type="match status" value="1"/>
</dbReference>
<reference evidence="8 9" key="1">
    <citation type="submission" date="2016-06" db="EMBL/GenBank/DDBJ databases">
        <title>First insights into the genetic diversity and population structure of in the Bacillus cereus group bacteria from diverse marine environments.</title>
        <authorList>
            <person name="Liu Y."/>
            <person name="Lai Q."/>
            <person name="Shao Z."/>
        </authorList>
    </citation>
    <scope>NUCLEOTIDE SEQUENCE [LARGE SCALE GENOMIC DNA]</scope>
    <source>
        <strain evidence="8 9">NH24A2</strain>
    </source>
</reference>
<dbReference type="GO" id="GO:0005886">
    <property type="term" value="C:plasma membrane"/>
    <property type="evidence" value="ECO:0007669"/>
    <property type="project" value="UniProtKB-SubCell"/>
</dbReference>
<feature type="transmembrane region" description="Helical" evidence="6">
    <location>
        <begin position="306"/>
        <end position="331"/>
    </location>
</feature>
<keyword evidence="3 6" id="KW-0812">Transmembrane</keyword>
<dbReference type="PANTHER" id="PTHR11662:SF399">
    <property type="entry name" value="FI19708P1-RELATED"/>
    <property type="match status" value="1"/>
</dbReference>